<reference evidence="3 4" key="1">
    <citation type="submission" date="2017-01" db="EMBL/GenBank/DDBJ databases">
        <authorList>
            <person name="Mah S.A."/>
            <person name="Swanson W.J."/>
            <person name="Moy G.W."/>
            <person name="Vacquier V.D."/>
        </authorList>
    </citation>
    <scope>NUCLEOTIDE SEQUENCE [LARGE SCALE GENOMIC DNA]</scope>
    <source>
        <strain evidence="3 4">DSM 7027</strain>
    </source>
</reference>
<protein>
    <submittedName>
        <fullName evidence="3">Uncharacterized protein</fullName>
    </submittedName>
</protein>
<dbReference type="AlphaFoldDB" id="A0A1N6NZQ4"/>
<evidence type="ECO:0000313" key="4">
    <source>
        <dbReference type="Proteomes" id="UP000186895"/>
    </source>
</evidence>
<evidence type="ECO:0000313" key="3">
    <source>
        <dbReference type="EMBL" id="SIP97506.1"/>
    </source>
</evidence>
<evidence type="ECO:0000256" key="1">
    <source>
        <dbReference type="SAM" id="MobiDB-lite"/>
    </source>
</evidence>
<feature type="signal peptide" evidence="2">
    <location>
        <begin position="1"/>
        <end position="29"/>
    </location>
</feature>
<sequence length="115" mass="12518">MSTKTSSVKNTIAAVAFSALAFSTSGAFASTLESAEYGNTAWDWWKNGSSQIEAASTQVNTDYIAHPETRSSEFGHVPFNSWSTSNDKDATLGSNESFREVSPEFGNFPINWYEG</sequence>
<feature type="region of interest" description="Disordered" evidence="1">
    <location>
        <begin position="71"/>
        <end position="96"/>
    </location>
</feature>
<accession>A0A1N6NZQ4</accession>
<proteinExistence type="predicted"/>
<feature type="chain" id="PRO_5013292060" evidence="2">
    <location>
        <begin position="30"/>
        <end position="115"/>
    </location>
</feature>
<gene>
    <name evidence="3" type="ORF">SAMN05421647_101669</name>
</gene>
<keyword evidence="4" id="KW-1185">Reference proteome</keyword>
<keyword evidence="2" id="KW-0732">Signal</keyword>
<dbReference type="EMBL" id="FTMN01000001">
    <property type="protein sequence ID" value="SIP97506.1"/>
    <property type="molecule type" value="Genomic_DNA"/>
</dbReference>
<name>A0A1N6NZQ4_9GAMM</name>
<evidence type="ECO:0000256" key="2">
    <source>
        <dbReference type="SAM" id="SignalP"/>
    </source>
</evidence>
<dbReference type="RefSeq" id="WP_076460786.1">
    <property type="nucleotide sequence ID" value="NZ_FTMN01000001.1"/>
</dbReference>
<dbReference type="Proteomes" id="UP000186895">
    <property type="component" value="Unassembled WGS sequence"/>
</dbReference>
<organism evidence="3 4">
    <name type="scientific">Marinobacterium stanieri</name>
    <dbReference type="NCBI Taxonomy" id="49186"/>
    <lineage>
        <taxon>Bacteria</taxon>
        <taxon>Pseudomonadati</taxon>
        <taxon>Pseudomonadota</taxon>
        <taxon>Gammaproteobacteria</taxon>
        <taxon>Oceanospirillales</taxon>
        <taxon>Oceanospirillaceae</taxon>
        <taxon>Marinobacterium</taxon>
    </lineage>
</organism>